<evidence type="ECO:0000313" key="2">
    <source>
        <dbReference type="Proteomes" id="UP000297549"/>
    </source>
</evidence>
<organism evidence="1 2">
    <name type="scientific">Hymenobacter aquaticus</name>
    <dbReference type="NCBI Taxonomy" id="1867101"/>
    <lineage>
        <taxon>Bacteria</taxon>
        <taxon>Pseudomonadati</taxon>
        <taxon>Bacteroidota</taxon>
        <taxon>Cytophagia</taxon>
        <taxon>Cytophagales</taxon>
        <taxon>Hymenobacteraceae</taxon>
        <taxon>Hymenobacter</taxon>
    </lineage>
</organism>
<proteinExistence type="predicted"/>
<keyword evidence="2" id="KW-1185">Reference proteome</keyword>
<sequence length="208" mass="23896">MRISANTSVKTPPRMKDVFIDLYYAKPALLRLKGRGRPYDALIDIILVMGEDDPVPAGNQLQQQLGISASVLRRWVTLLHEEFLALIDADADVLQFPLVEHRFLIDDYTNKASCVCRLPVTPRVGEEVELPFLKNYAGSGSYHVYRVTHSYEEGRTTVTVSLRPTRRNQHYEYLKDRAEFENTIDAYTLIMGNEYEISKRLLEKYPNG</sequence>
<dbReference type="OrthoDB" id="884804at2"/>
<evidence type="ECO:0000313" key="1">
    <source>
        <dbReference type="EMBL" id="TGE21508.1"/>
    </source>
</evidence>
<dbReference type="Proteomes" id="UP000297549">
    <property type="component" value="Unassembled WGS sequence"/>
</dbReference>
<protein>
    <submittedName>
        <fullName evidence="1">Uncharacterized protein</fullName>
    </submittedName>
</protein>
<comment type="caution">
    <text evidence="1">The sequence shown here is derived from an EMBL/GenBank/DDBJ whole genome shotgun (WGS) entry which is preliminary data.</text>
</comment>
<name>A0A4Z0PUU6_9BACT</name>
<dbReference type="AlphaFoldDB" id="A0A4Z0PUU6"/>
<reference evidence="1 2" key="1">
    <citation type="submission" date="2019-04" db="EMBL/GenBank/DDBJ databases">
        <authorList>
            <person name="Feng G."/>
            <person name="Zhang J."/>
            <person name="Zhu H."/>
        </authorList>
    </citation>
    <scope>NUCLEOTIDE SEQUENCE [LARGE SCALE GENOMIC DNA]</scope>
    <source>
        <strain evidence="1 2">JCM 31653</strain>
    </source>
</reference>
<dbReference type="EMBL" id="SRLC01000002">
    <property type="protein sequence ID" value="TGE21508.1"/>
    <property type="molecule type" value="Genomic_DNA"/>
</dbReference>
<gene>
    <name evidence="1" type="ORF">E5K00_14575</name>
</gene>
<accession>A0A4Z0PUU6</accession>
<dbReference type="RefSeq" id="WP_135464055.1">
    <property type="nucleotide sequence ID" value="NZ_SRLC01000002.1"/>
</dbReference>